<dbReference type="Gene3D" id="3.30.200.20">
    <property type="entry name" value="Phosphorylase Kinase, domain 1"/>
    <property type="match status" value="1"/>
</dbReference>
<evidence type="ECO:0000259" key="7">
    <source>
        <dbReference type="PROSITE" id="PS50011"/>
    </source>
</evidence>
<dbReference type="InterPro" id="IPR011009">
    <property type="entry name" value="Kinase-like_dom_sf"/>
</dbReference>
<evidence type="ECO:0000313" key="8">
    <source>
        <dbReference type="EMBL" id="KES07970.1"/>
    </source>
</evidence>
<evidence type="ECO:0000256" key="2">
    <source>
        <dbReference type="ARBA" id="ARBA00022741"/>
    </source>
</evidence>
<feature type="region of interest" description="Disordered" evidence="6">
    <location>
        <begin position="504"/>
        <end position="525"/>
    </location>
</feature>
<feature type="compositionally biased region" description="Basic and acidic residues" evidence="6">
    <location>
        <begin position="505"/>
        <end position="516"/>
    </location>
</feature>
<dbReference type="Proteomes" id="UP000028341">
    <property type="component" value="Unassembled WGS sequence"/>
</dbReference>
<dbReference type="AlphaFoldDB" id="A0A081XWP7"/>
<dbReference type="Pfam" id="PF00069">
    <property type="entry name" value="Pkinase"/>
    <property type="match status" value="1"/>
</dbReference>
<feature type="compositionally biased region" description="Pro residues" evidence="6">
    <location>
        <begin position="429"/>
        <end position="445"/>
    </location>
</feature>
<keyword evidence="8" id="KW-0723">Serine/threonine-protein kinase</keyword>
<gene>
    <name evidence="8" type="ORF">BU52_05955</name>
</gene>
<feature type="region of interest" description="Disordered" evidence="6">
    <location>
        <begin position="619"/>
        <end position="639"/>
    </location>
</feature>
<evidence type="ECO:0000256" key="6">
    <source>
        <dbReference type="SAM" id="MobiDB-lite"/>
    </source>
</evidence>
<dbReference type="OrthoDB" id="9762169at2"/>
<dbReference type="SMART" id="SM00220">
    <property type="entry name" value="S_TKc"/>
    <property type="match status" value="1"/>
</dbReference>
<dbReference type="InterPro" id="IPR000719">
    <property type="entry name" value="Prot_kinase_dom"/>
</dbReference>
<evidence type="ECO:0000256" key="1">
    <source>
        <dbReference type="ARBA" id="ARBA00022679"/>
    </source>
</evidence>
<dbReference type="STRING" id="55952.BU52_05955"/>
<feature type="region of interest" description="Disordered" evidence="6">
    <location>
        <begin position="299"/>
        <end position="472"/>
    </location>
</feature>
<keyword evidence="1" id="KW-0808">Transferase</keyword>
<keyword evidence="3 8" id="KW-0418">Kinase</keyword>
<dbReference type="EMBL" id="JFCB01000003">
    <property type="protein sequence ID" value="KES07970.1"/>
    <property type="molecule type" value="Genomic_DNA"/>
</dbReference>
<dbReference type="eggNOG" id="COG0515">
    <property type="taxonomic scope" value="Bacteria"/>
</dbReference>
<dbReference type="CDD" id="cd14014">
    <property type="entry name" value="STKc_PknB_like"/>
    <property type="match status" value="1"/>
</dbReference>
<reference evidence="8 9" key="1">
    <citation type="submission" date="2014-02" db="EMBL/GenBank/DDBJ databases">
        <title>The genome announcement of Streptomyces toyocaensis NRRL15009.</title>
        <authorList>
            <person name="Hong H.-J."/>
            <person name="Kwun M.J."/>
        </authorList>
    </citation>
    <scope>NUCLEOTIDE SEQUENCE [LARGE SCALE GENOMIC DNA]</scope>
    <source>
        <strain evidence="8 9">NRRL 15009</strain>
    </source>
</reference>
<evidence type="ECO:0000256" key="5">
    <source>
        <dbReference type="PROSITE-ProRule" id="PRU10141"/>
    </source>
</evidence>
<dbReference type="GO" id="GO:0004674">
    <property type="term" value="F:protein serine/threonine kinase activity"/>
    <property type="evidence" value="ECO:0007669"/>
    <property type="project" value="UniProtKB-KW"/>
</dbReference>
<dbReference type="SUPFAM" id="SSF56112">
    <property type="entry name" value="Protein kinase-like (PK-like)"/>
    <property type="match status" value="1"/>
</dbReference>
<comment type="caution">
    <text evidence="8">The sequence shown here is derived from an EMBL/GenBank/DDBJ whole genome shotgun (WGS) entry which is preliminary data.</text>
</comment>
<feature type="compositionally biased region" description="Low complexity" evidence="6">
    <location>
        <begin position="347"/>
        <end position="371"/>
    </location>
</feature>
<feature type="domain" description="Protein kinase" evidence="7">
    <location>
        <begin position="15"/>
        <end position="279"/>
    </location>
</feature>
<dbReference type="PANTHER" id="PTHR43289">
    <property type="entry name" value="MITOGEN-ACTIVATED PROTEIN KINASE KINASE KINASE 20-RELATED"/>
    <property type="match status" value="1"/>
</dbReference>
<dbReference type="PROSITE" id="PS00107">
    <property type="entry name" value="PROTEIN_KINASE_ATP"/>
    <property type="match status" value="1"/>
</dbReference>
<feature type="binding site" evidence="5">
    <location>
        <position position="43"/>
    </location>
    <ligand>
        <name>ATP</name>
        <dbReference type="ChEBI" id="CHEBI:30616"/>
    </ligand>
</feature>
<keyword evidence="9" id="KW-1185">Reference proteome</keyword>
<feature type="compositionally biased region" description="Pro residues" evidence="6">
    <location>
        <begin position="396"/>
        <end position="405"/>
    </location>
</feature>
<sequence>MRPLDADEPTVVGPYRLLGRLGSGGMGRVYLGRSAGGRTVAVKIVHPHFALDEEFRARFRREVDAARRVGGAWTASVLDADPGARVPWVATAYAAGPSLAAAVTDAGPLPEHTVRTLGAGLAEALTAVHQRGLVHRDVKPSNVLLTLDGPLLIDFGITRAMDGTASLTSTGVSIGSPGYMSPEQILGKGVTGAADVFSLGAVLVYAATGRPPFPGDSSAALLYKVVHEPPELGAVDGELRDLTEACLDKDPSARPAPAEVARRLAPEGGAARMVAGGWLPGPLVEQVSRAAVRLLNLDATGEGPSGPVGFSRPSVGGTPAGDPREPAAPPATGPPGAAGGGQGGPSQAGAPGTVAAGGVHGGPSAAGSRGAADGGHGGPSRLDVPAAGAAATGAFGPPPVMPAPREPGAAVLPEPRDTPTDRPTAGPDNGPPAAPPHASPHPPTQPAASHRPGKLSVSVAATAAPGPSGRGRRVSCTVALAVAGALAAVTVGSVFVFDLLPGGSSRDRAGSGDEAKTPQAPLTVPTGYLGTWEGQAGSRETIAIPLGTFRVTLRQAKVGERVGTLRHTDIFGGVCDDVLTLKQVTEKQLVTTSVGAKTNRDVCDQAAHTVRLTPVGDDLVYESDSKPSGRPKARLSKVG</sequence>
<accession>A0A081XWP7</accession>
<name>A0A081XWP7_STRTO</name>
<dbReference type="Gene3D" id="1.10.510.10">
    <property type="entry name" value="Transferase(Phosphotransferase) domain 1"/>
    <property type="match status" value="1"/>
</dbReference>
<proteinExistence type="predicted"/>
<dbReference type="GO" id="GO:0005524">
    <property type="term" value="F:ATP binding"/>
    <property type="evidence" value="ECO:0007669"/>
    <property type="project" value="UniProtKB-UniRule"/>
</dbReference>
<dbReference type="RefSeq" id="WP_037929716.1">
    <property type="nucleotide sequence ID" value="NZ_JBFADL010000001.1"/>
</dbReference>
<feature type="compositionally biased region" description="Low complexity" evidence="6">
    <location>
        <begin position="379"/>
        <end position="395"/>
    </location>
</feature>
<organism evidence="8 9">
    <name type="scientific">Streptomyces toyocaensis</name>
    <dbReference type="NCBI Taxonomy" id="55952"/>
    <lineage>
        <taxon>Bacteria</taxon>
        <taxon>Bacillati</taxon>
        <taxon>Actinomycetota</taxon>
        <taxon>Actinomycetes</taxon>
        <taxon>Kitasatosporales</taxon>
        <taxon>Streptomycetaceae</taxon>
        <taxon>Streptomyces</taxon>
    </lineage>
</organism>
<keyword evidence="2 5" id="KW-0547">Nucleotide-binding</keyword>
<dbReference type="InterPro" id="IPR008271">
    <property type="entry name" value="Ser/Thr_kinase_AS"/>
</dbReference>
<protein>
    <submittedName>
        <fullName evidence="8">Serine/threonine protein kinase</fullName>
    </submittedName>
</protein>
<dbReference type="PROSITE" id="PS00108">
    <property type="entry name" value="PROTEIN_KINASE_ST"/>
    <property type="match status" value="1"/>
</dbReference>
<feature type="compositionally biased region" description="Gly residues" evidence="6">
    <location>
        <begin position="336"/>
        <end position="346"/>
    </location>
</feature>
<evidence type="ECO:0000256" key="4">
    <source>
        <dbReference type="ARBA" id="ARBA00022840"/>
    </source>
</evidence>
<evidence type="ECO:0000313" key="9">
    <source>
        <dbReference type="Proteomes" id="UP000028341"/>
    </source>
</evidence>
<feature type="compositionally biased region" description="Basic residues" evidence="6">
    <location>
        <begin position="629"/>
        <end position="639"/>
    </location>
</feature>
<dbReference type="PANTHER" id="PTHR43289:SF34">
    <property type="entry name" value="SERINE_THREONINE-PROTEIN KINASE YBDM-RELATED"/>
    <property type="match status" value="1"/>
</dbReference>
<dbReference type="InterPro" id="IPR017441">
    <property type="entry name" value="Protein_kinase_ATP_BS"/>
</dbReference>
<dbReference type="PROSITE" id="PS50011">
    <property type="entry name" value="PROTEIN_KINASE_DOM"/>
    <property type="match status" value="1"/>
</dbReference>
<evidence type="ECO:0000256" key="3">
    <source>
        <dbReference type="ARBA" id="ARBA00022777"/>
    </source>
</evidence>
<keyword evidence="4 5" id="KW-0067">ATP-binding</keyword>